<keyword evidence="3" id="KW-1185">Reference proteome</keyword>
<accession>A0A233SAN9</accession>
<evidence type="ECO:0000256" key="1">
    <source>
        <dbReference type="SAM" id="SignalP"/>
    </source>
</evidence>
<proteinExistence type="predicted"/>
<dbReference type="OrthoDB" id="223410at2"/>
<organism evidence="2 3">
    <name type="scientific">Streptomyces diastatochromogenes</name>
    <dbReference type="NCBI Taxonomy" id="42236"/>
    <lineage>
        <taxon>Bacteria</taxon>
        <taxon>Bacillati</taxon>
        <taxon>Actinomycetota</taxon>
        <taxon>Actinomycetes</taxon>
        <taxon>Kitasatosporales</taxon>
        <taxon>Streptomycetaceae</taxon>
        <taxon>Streptomyces</taxon>
    </lineage>
</organism>
<keyword evidence="1" id="KW-0732">Signal</keyword>
<gene>
    <name evidence="2" type="ORF">BEK98_24825</name>
</gene>
<name>A0A233SAN9_STRDA</name>
<feature type="signal peptide" evidence="1">
    <location>
        <begin position="1"/>
        <end position="23"/>
    </location>
</feature>
<dbReference type="Pfam" id="PF15892">
    <property type="entry name" value="BNR_4"/>
    <property type="match status" value="1"/>
</dbReference>
<reference evidence="2 3" key="1">
    <citation type="submission" date="2016-07" db="EMBL/GenBank/DDBJ databases">
        <title>Draft genome of Streptomyces diastatochromogenes.</title>
        <authorList>
            <person name="Podduturi R."/>
            <person name="Lukassen M.B."/>
            <person name="Clausen N."/>
            <person name="Nielsen J.L."/>
            <person name="Jorgensen N.O."/>
        </authorList>
    </citation>
    <scope>NUCLEOTIDE SEQUENCE [LARGE SCALE GENOMIC DNA]</scope>
    <source>
        <strain evidence="2 3">DSM 40608</strain>
    </source>
</reference>
<dbReference type="AlphaFoldDB" id="A0A233SAN9"/>
<sequence>MRRRTVLTTAILAAVATPGIARAADPGPSVSKQGTTRLDTQALYFVSYDGLVNNNSFQKNGLLTYKGYQYAAWYTSTRNAVVARRVLGGATWSTVTLSHTLKSDDSHNVISMGVSKTDGRLHLNMDSHSDGFFYVKSVAGLLDNPATMSWTSSVFGAVQTTLDGLALTSQFTYPQFVATPEGRLQLSYRAGISGNGRNALAEYDGSAWTALGEWTSSSGTYTSSHGSSTARNMYLHGIDYDVNGRLHAFFTWREQNAAVMCNSGGITNHDTGYVHSTDRGRTWRNDAGTVVATTGTSDTVAVGDAGLVVDSLNPDHSLMNQESQTTDSAGLPHAIISYVPGRFGQCTTNYVGDRTANGRAFHLRKNSSGTWQKTEIPVALNSSQRTKLVLDRYDNAYAIFPYGRIAAASKSSGYTDWALLYDGSDLNAFGEVVIDETRVKADNVLSFMYQEKSSGTTPSPLHVVDFALPA</sequence>
<evidence type="ECO:0000313" key="2">
    <source>
        <dbReference type="EMBL" id="OXY92721.1"/>
    </source>
</evidence>
<feature type="chain" id="PRO_5012986054" evidence="1">
    <location>
        <begin position="24"/>
        <end position="470"/>
    </location>
</feature>
<dbReference type="Proteomes" id="UP000215483">
    <property type="component" value="Unassembled WGS sequence"/>
</dbReference>
<dbReference type="EMBL" id="MCGQ01000022">
    <property type="protein sequence ID" value="OXY92721.1"/>
    <property type="molecule type" value="Genomic_DNA"/>
</dbReference>
<protein>
    <submittedName>
        <fullName evidence="2">Tat pathway signal sequence domain protein</fullName>
    </submittedName>
</protein>
<comment type="caution">
    <text evidence="2">The sequence shown here is derived from an EMBL/GenBank/DDBJ whole genome shotgun (WGS) entry which is preliminary data.</text>
</comment>
<evidence type="ECO:0000313" key="3">
    <source>
        <dbReference type="Proteomes" id="UP000215483"/>
    </source>
</evidence>
<dbReference type="RefSeq" id="WP_094218977.1">
    <property type="nucleotide sequence ID" value="NZ_MCGQ01000022.1"/>
</dbReference>